<evidence type="ECO:0000259" key="4">
    <source>
        <dbReference type="Pfam" id="PF03959"/>
    </source>
</evidence>
<dbReference type="GO" id="GO:0044550">
    <property type="term" value="P:secondary metabolite biosynthetic process"/>
    <property type="evidence" value="ECO:0007669"/>
    <property type="project" value="TreeGrafter"/>
</dbReference>
<reference evidence="5 6" key="1">
    <citation type="submission" date="2016-03" db="EMBL/GenBank/DDBJ databases">
        <title>Fine-scale spatial genetic structure of a fungal parasite of coffee scale insects.</title>
        <authorList>
            <person name="Jackson D."/>
            <person name="Zemenick K.A."/>
            <person name="Malloure B."/>
            <person name="Quandt C.A."/>
            <person name="James T.Y."/>
        </authorList>
    </citation>
    <scope>NUCLEOTIDE SEQUENCE [LARGE SCALE GENOMIC DNA]</scope>
    <source>
        <strain evidence="5 6">UM487</strain>
    </source>
</reference>
<name>A0A179I856_CORDF</name>
<dbReference type="EMBL" id="LUKN01003204">
    <property type="protein sequence ID" value="OAQ97810.1"/>
    <property type="molecule type" value="Genomic_DNA"/>
</dbReference>
<feature type="region of interest" description="Disordered" evidence="3">
    <location>
        <begin position="165"/>
        <end position="187"/>
    </location>
</feature>
<comment type="caution">
    <text evidence="5">The sequence shown here is derived from an EMBL/GenBank/DDBJ whole genome shotgun (WGS) entry which is preliminary data.</text>
</comment>
<accession>A0A179I856</accession>
<dbReference type="InterPro" id="IPR050593">
    <property type="entry name" value="LovG"/>
</dbReference>
<keyword evidence="6" id="KW-1185">Reference proteome</keyword>
<dbReference type="PANTHER" id="PTHR48070:SF3">
    <property type="entry name" value="ESTERASE DBAE-RELATED"/>
    <property type="match status" value="1"/>
</dbReference>
<keyword evidence="2" id="KW-0378">Hydrolase</keyword>
<dbReference type="SUPFAM" id="SSF53474">
    <property type="entry name" value="alpha/beta-Hydrolases"/>
    <property type="match status" value="1"/>
</dbReference>
<dbReference type="GO" id="GO:0005737">
    <property type="term" value="C:cytoplasm"/>
    <property type="evidence" value="ECO:0007669"/>
    <property type="project" value="TreeGrafter"/>
</dbReference>
<evidence type="ECO:0000313" key="5">
    <source>
        <dbReference type="EMBL" id="OAQ97810.1"/>
    </source>
</evidence>
<dbReference type="GO" id="GO:0005634">
    <property type="term" value="C:nucleus"/>
    <property type="evidence" value="ECO:0007669"/>
    <property type="project" value="TreeGrafter"/>
</dbReference>
<evidence type="ECO:0000313" key="6">
    <source>
        <dbReference type="Proteomes" id="UP000243081"/>
    </source>
</evidence>
<dbReference type="PANTHER" id="PTHR48070">
    <property type="entry name" value="ESTERASE OVCA2"/>
    <property type="match status" value="1"/>
</dbReference>
<comment type="similarity">
    <text evidence="1">Belongs to the LovG family.</text>
</comment>
<proteinExistence type="inferred from homology"/>
<dbReference type="OMA" id="MDARNQE"/>
<evidence type="ECO:0000256" key="1">
    <source>
        <dbReference type="ARBA" id="ARBA00005863"/>
    </source>
</evidence>
<sequence>MGETYDPTLNLPRILCLHGGGTNASIFKVQCRKIAEDLKDEYRLVYVEAPFPSEAGPDVMQVFAKAGPFKRWLRFDPAHPAIAPQKAVARLDQAVEAAMADDDDRGGCGAWTGLLGFSQGAKICASLLYRQQNRAADAAAVAADSASRFRFGVLIAGRGPMVSLEPEREANESLPSAADFSSKKENGPSGMHVLRIPTIHMHGLEDPGLEEHRKLYNEYCDPRTRSLIEWDAGHRLPVRPDDVAPLVKEIRRVALGTATNK</sequence>
<dbReference type="InterPro" id="IPR005645">
    <property type="entry name" value="FSH-like_dom"/>
</dbReference>
<evidence type="ECO:0000256" key="2">
    <source>
        <dbReference type="ARBA" id="ARBA00022801"/>
    </source>
</evidence>
<feature type="domain" description="Serine hydrolase" evidence="4">
    <location>
        <begin position="12"/>
        <end position="240"/>
    </location>
</feature>
<dbReference type="Proteomes" id="UP000243081">
    <property type="component" value="Unassembled WGS sequence"/>
</dbReference>
<evidence type="ECO:0000256" key="3">
    <source>
        <dbReference type="SAM" id="MobiDB-lite"/>
    </source>
</evidence>
<gene>
    <name evidence="5" type="ORF">LLEC1_02549</name>
</gene>
<dbReference type="GO" id="GO:0016787">
    <property type="term" value="F:hydrolase activity"/>
    <property type="evidence" value="ECO:0007669"/>
    <property type="project" value="UniProtKB-KW"/>
</dbReference>
<dbReference type="Pfam" id="PF03959">
    <property type="entry name" value="FSH1"/>
    <property type="match status" value="1"/>
</dbReference>
<dbReference type="InterPro" id="IPR029058">
    <property type="entry name" value="AB_hydrolase_fold"/>
</dbReference>
<dbReference type="OrthoDB" id="2094269at2759"/>
<organism evidence="5 6">
    <name type="scientific">Cordyceps confragosa</name>
    <name type="common">Lecanicillium lecanii</name>
    <dbReference type="NCBI Taxonomy" id="2714763"/>
    <lineage>
        <taxon>Eukaryota</taxon>
        <taxon>Fungi</taxon>
        <taxon>Dikarya</taxon>
        <taxon>Ascomycota</taxon>
        <taxon>Pezizomycotina</taxon>
        <taxon>Sordariomycetes</taxon>
        <taxon>Hypocreomycetidae</taxon>
        <taxon>Hypocreales</taxon>
        <taxon>Cordycipitaceae</taxon>
        <taxon>Akanthomyces</taxon>
    </lineage>
</organism>
<dbReference type="AlphaFoldDB" id="A0A179I856"/>
<dbReference type="Gene3D" id="3.40.50.1820">
    <property type="entry name" value="alpha/beta hydrolase"/>
    <property type="match status" value="1"/>
</dbReference>
<protein>
    <recommendedName>
        <fullName evidence="4">Serine hydrolase domain-containing protein</fullName>
    </recommendedName>
</protein>